<dbReference type="Proteomes" id="UP000585474">
    <property type="component" value="Unassembled WGS sequence"/>
</dbReference>
<dbReference type="OrthoDB" id="1779881at2759"/>
<sequence length="264" mass="29396">MDLHRECEEAEDDEVLQQAYEKLYKESLNMVKMNVESLNKLKLGEKENEKLKLELTEAQAFVSELNAHRVTLCEKLSLCELNAHRVTLCEKLSLREKERNDLLVSSNELKKKKNELGEELHACLESRNLFESQVAKFENDLNCVNATLRRMNRGTRALDEVLSAQKVAKDKVGLGYTGGASTPKLGGKMTPINVIGNNFIQSKANEGKTSLKKTTGANVFVMLKNKKPTPTMAKTASSDLRRYVALLTNPLDDLGISGGVDLAL</sequence>
<dbReference type="EMBL" id="BJWL01000014">
    <property type="protein sequence ID" value="GFZ00854.1"/>
    <property type="molecule type" value="Genomic_DNA"/>
</dbReference>
<keyword evidence="2" id="KW-1185">Reference proteome</keyword>
<gene>
    <name evidence="1" type="ORF">Acr_14g0004890</name>
</gene>
<proteinExistence type="predicted"/>
<reference evidence="1 2" key="1">
    <citation type="submission" date="2019-07" db="EMBL/GenBank/DDBJ databases">
        <title>De Novo Assembly of kiwifruit Actinidia rufa.</title>
        <authorList>
            <person name="Sugita-Konishi S."/>
            <person name="Sato K."/>
            <person name="Mori E."/>
            <person name="Abe Y."/>
            <person name="Kisaki G."/>
            <person name="Hamano K."/>
            <person name="Suezawa K."/>
            <person name="Otani M."/>
            <person name="Fukuda T."/>
            <person name="Manabe T."/>
            <person name="Gomi K."/>
            <person name="Tabuchi M."/>
            <person name="Akimitsu K."/>
            <person name="Kataoka I."/>
        </authorList>
    </citation>
    <scope>NUCLEOTIDE SEQUENCE [LARGE SCALE GENOMIC DNA]</scope>
    <source>
        <strain evidence="2">cv. Fuchu</strain>
    </source>
</reference>
<organism evidence="1 2">
    <name type="scientific">Actinidia rufa</name>
    <dbReference type="NCBI Taxonomy" id="165716"/>
    <lineage>
        <taxon>Eukaryota</taxon>
        <taxon>Viridiplantae</taxon>
        <taxon>Streptophyta</taxon>
        <taxon>Embryophyta</taxon>
        <taxon>Tracheophyta</taxon>
        <taxon>Spermatophyta</taxon>
        <taxon>Magnoliopsida</taxon>
        <taxon>eudicotyledons</taxon>
        <taxon>Gunneridae</taxon>
        <taxon>Pentapetalae</taxon>
        <taxon>asterids</taxon>
        <taxon>Ericales</taxon>
        <taxon>Actinidiaceae</taxon>
        <taxon>Actinidia</taxon>
    </lineage>
</organism>
<evidence type="ECO:0000313" key="2">
    <source>
        <dbReference type="Proteomes" id="UP000585474"/>
    </source>
</evidence>
<evidence type="ECO:0000313" key="1">
    <source>
        <dbReference type="EMBL" id="GFZ00854.1"/>
    </source>
</evidence>
<name>A0A7J0FQK0_9ERIC</name>
<comment type="caution">
    <text evidence="1">The sequence shown here is derived from an EMBL/GenBank/DDBJ whole genome shotgun (WGS) entry which is preliminary data.</text>
</comment>
<protein>
    <submittedName>
        <fullName evidence="1">Uncharacterized protein</fullName>
    </submittedName>
</protein>
<dbReference type="AlphaFoldDB" id="A0A7J0FQK0"/>
<accession>A0A7J0FQK0</accession>